<accession>Q7QE11</accession>
<dbReference type="PANTHER" id="PTHR13395:SF6">
    <property type="entry name" value="SISTER CHROMATID COHESION PROTEIN DCC1"/>
    <property type="match status" value="1"/>
</dbReference>
<reference evidence="5" key="2">
    <citation type="submission" date="2002-03" db="EMBL/GenBank/DDBJ databases">
        <authorList>
            <consortium name="The Anopheles Genome Sequencing Consortium"/>
        </authorList>
    </citation>
    <scope>NUCLEOTIDE SEQUENCE</scope>
    <source>
        <strain evidence="5">PEST</strain>
    </source>
</reference>
<dbReference type="PaxDb" id="7165-AGAP010703-PA"/>
<protein>
    <recommendedName>
        <fullName evidence="2">Sister chromatid cohesion protein DCC1</fullName>
    </recommendedName>
</protein>
<gene>
    <name evidence="5" type="ORF">AgaP_AGAP010703</name>
</gene>
<comment type="similarity">
    <text evidence="1">Belongs to the DCC1 family.</text>
</comment>
<reference evidence="5" key="1">
    <citation type="journal article" date="2002" name="Science">
        <title>The genome sequence of the malaria mosquito Anopheles gambiae.</title>
        <authorList>
            <person name="Holt R.A."/>
            <person name="Subramanian G.M."/>
            <person name="Halpern A."/>
            <person name="Sutton G.G."/>
            <person name="Charlab R."/>
            <person name="Nusskern D.R."/>
            <person name="Wincker P."/>
            <person name="Clark A.G."/>
            <person name="Ribeiro J.M."/>
            <person name="Wides R."/>
            <person name="Salzberg S.L."/>
            <person name="Loftus B."/>
            <person name="Yandell M."/>
            <person name="Majoros W.H."/>
            <person name="Rusch D.B."/>
            <person name="Lai Z."/>
            <person name="Kraft C.L."/>
            <person name="Abril J.F."/>
            <person name="Anthouard V."/>
            <person name="Arensburger P."/>
            <person name="Atkinson P.W."/>
            <person name="Baden H."/>
            <person name="de Berardinis V."/>
            <person name="Baldwin D."/>
            <person name="Benes V."/>
            <person name="Biedler J."/>
            <person name="Blass C."/>
            <person name="Bolanos R."/>
            <person name="Boscus D."/>
            <person name="Barnstead M."/>
            <person name="Cai S."/>
            <person name="Center A."/>
            <person name="Chaturverdi K."/>
            <person name="Christophides G.K."/>
            <person name="Chrystal M.A."/>
            <person name="Clamp M."/>
            <person name="Cravchik A."/>
            <person name="Curwen V."/>
            <person name="Dana A."/>
            <person name="Delcher A."/>
            <person name="Dew I."/>
            <person name="Evans C.A."/>
            <person name="Flanigan M."/>
            <person name="Grundschober-Freimoser A."/>
            <person name="Friedli L."/>
            <person name="Gu Z."/>
            <person name="Guan P."/>
            <person name="Guigo R."/>
            <person name="Hillenmeyer M.E."/>
            <person name="Hladun S.L."/>
            <person name="Hogan J.R."/>
            <person name="Hong Y.S."/>
            <person name="Hoover J."/>
            <person name="Jaillon O."/>
            <person name="Ke Z."/>
            <person name="Kodira C."/>
            <person name="Kokoza E."/>
            <person name="Koutsos A."/>
            <person name="Letunic I."/>
            <person name="Levitsky A."/>
            <person name="Liang Y."/>
            <person name="Lin J.J."/>
            <person name="Lobo N.F."/>
            <person name="Lopez J.R."/>
            <person name="Malek J.A."/>
            <person name="McIntosh T.C."/>
            <person name="Meister S."/>
            <person name="Miller J."/>
            <person name="Mobarry C."/>
            <person name="Mongin E."/>
            <person name="Murphy S.D."/>
            <person name="O'Brochta D.A."/>
            <person name="Pfannkoch C."/>
            <person name="Qi R."/>
            <person name="Regier M.A."/>
            <person name="Remington K."/>
            <person name="Shao H."/>
            <person name="Sharakhova M.V."/>
            <person name="Sitter C.D."/>
            <person name="Shetty J."/>
            <person name="Smith T.J."/>
            <person name="Strong R."/>
            <person name="Sun J."/>
            <person name="Thomasova D."/>
            <person name="Ton L.Q."/>
            <person name="Topalis P."/>
            <person name="Tu Z."/>
            <person name="Unger M.F."/>
            <person name="Walenz B."/>
            <person name="Wang A."/>
            <person name="Wang J."/>
            <person name="Wang M."/>
            <person name="Wang X."/>
            <person name="Woodford K.J."/>
            <person name="Wortman J.R."/>
            <person name="Wu M."/>
            <person name="Yao A."/>
            <person name="Zdobnov E.M."/>
            <person name="Zhang H."/>
            <person name="Zhao Q."/>
            <person name="Zhao S."/>
            <person name="Zhu S.C."/>
            <person name="Zhimulev I."/>
            <person name="Coluzzi M."/>
            <person name="della Torre A."/>
            <person name="Roth C.W."/>
            <person name="Louis C."/>
            <person name="Kalush F."/>
            <person name="Mural R.J."/>
            <person name="Myers E.W."/>
            <person name="Adams M.D."/>
            <person name="Smith H.O."/>
            <person name="Broder S."/>
            <person name="Gardner M.J."/>
            <person name="Fraser C.M."/>
            <person name="Birney E."/>
            <person name="Bork P."/>
            <person name="Brey P.T."/>
            <person name="Venter J.C."/>
            <person name="Weissenbach J."/>
            <person name="Kafatos F.C."/>
            <person name="Collins F.H."/>
            <person name="Hoffman S.L."/>
        </authorList>
    </citation>
    <scope>NUCLEOTIDE SEQUENCE [LARGE SCALE GENOMIC DNA]</scope>
    <source>
        <strain evidence="5">PEST</strain>
    </source>
</reference>
<dbReference type="eggNOG" id="KOG0798">
    <property type="taxonomic scope" value="Eukaryota"/>
</dbReference>
<evidence type="ECO:0000256" key="1">
    <source>
        <dbReference type="ARBA" id="ARBA00007017"/>
    </source>
</evidence>
<dbReference type="GO" id="GO:0006260">
    <property type="term" value="P:DNA replication"/>
    <property type="evidence" value="ECO:0007669"/>
    <property type="project" value="UniProtKB-KW"/>
</dbReference>
<dbReference type="Pfam" id="PF09724">
    <property type="entry name" value="Dcc1"/>
    <property type="match status" value="1"/>
</dbReference>
<proteinExistence type="inferred from homology"/>
<reference evidence="5" key="3">
    <citation type="journal article" date="2004" name="Trends Parasitol.">
        <title>The Anopheles gambiae genome: an update.</title>
        <authorList>
            <person name="Mongin E."/>
            <person name="Louis C."/>
            <person name="Holt R.A."/>
            <person name="Birney E."/>
            <person name="Collins F.H."/>
        </authorList>
    </citation>
    <scope>NUCLEOTIDE SEQUENCE</scope>
    <source>
        <strain evidence="5">PEST</strain>
    </source>
</reference>
<evidence type="ECO:0000256" key="3">
    <source>
        <dbReference type="ARBA" id="ARBA00022705"/>
    </source>
</evidence>
<name>Q7QE11_ANOGA</name>
<comment type="caution">
    <text evidence="5">The sequence shown here is derived from an EMBL/GenBank/DDBJ whole genome shotgun (WGS) entry which is preliminary data.</text>
</comment>
<sequence length="427" mass="49563">MYQIDYIHLFFSYARSIDDVRTIVQHAKLDHKNLTNTAQAIYYPRNEEGHDIGNIKLLEVDEHILEEIKKGSEICFKGALNEKVVLCTESRTYEMKEAEISNSLLLVKGLKLAQATSRSPIKSPKGGVNTSMDSSIEEEQEDPDKIDTIDEVERKDVVKIFHDYFELRQVKPKYRKIIDLLRLTRYAGPENEHLIDRSLLFRFKQLLDTVQCSKDEFHEGLKKYRAIEVDDRVRMLDIEYEYRVLTLLLSVVSENSWELDAIDKDVTLEAMQGIIPFEVVDGMFNVYTTPSERMPGRFQYREDLVCAMFAEKILQHGLKFHIDEFLVTWQEALPEGFEANEQYLRGIGIIDREGSVPCVRGLNEADLPMNLLGRLDMLFRTKERWNLEQIEPYIECFATPTVGVTSILAKYTRSLVVKGVRMYVSKH</sequence>
<evidence type="ECO:0000313" key="5">
    <source>
        <dbReference type="EMBL" id="EAA07032.4"/>
    </source>
</evidence>
<dbReference type="EMBL" id="AAAB01008848">
    <property type="protein sequence ID" value="EAA07032.4"/>
    <property type="molecule type" value="Genomic_DNA"/>
</dbReference>
<keyword evidence="3" id="KW-0235">DNA replication</keyword>
<dbReference type="STRING" id="7165.Q7QE11"/>
<dbReference type="VEuPathDB" id="VectorBase:AGAMI1_005891"/>
<feature type="region of interest" description="Disordered" evidence="4">
    <location>
        <begin position="118"/>
        <end position="143"/>
    </location>
</feature>
<dbReference type="GO" id="GO:0031390">
    <property type="term" value="C:Ctf18 RFC-like complex"/>
    <property type="evidence" value="ECO:0007669"/>
    <property type="project" value="InterPro"/>
</dbReference>
<dbReference type="HOGENOM" id="CLU_034504_2_1_1"/>
<evidence type="ECO:0000256" key="4">
    <source>
        <dbReference type="SAM" id="MobiDB-lite"/>
    </source>
</evidence>
<organism evidence="5">
    <name type="scientific">Anopheles gambiae</name>
    <name type="common">African malaria mosquito</name>
    <dbReference type="NCBI Taxonomy" id="7165"/>
    <lineage>
        <taxon>Eukaryota</taxon>
        <taxon>Metazoa</taxon>
        <taxon>Ecdysozoa</taxon>
        <taxon>Arthropoda</taxon>
        <taxon>Hexapoda</taxon>
        <taxon>Insecta</taxon>
        <taxon>Pterygota</taxon>
        <taxon>Neoptera</taxon>
        <taxon>Endopterygota</taxon>
        <taxon>Diptera</taxon>
        <taxon>Nematocera</taxon>
        <taxon>Culicoidea</taxon>
        <taxon>Culicidae</taxon>
        <taxon>Anophelinae</taxon>
        <taxon>Anopheles</taxon>
    </lineage>
</organism>
<reference evidence="5" key="4">
    <citation type="journal article" date="2007" name="Genome Biol.">
        <title>Update of the Anopheles gambiae PEST genome assembly.</title>
        <authorList>
            <person name="Sharakhova M.V."/>
            <person name="Hammond M.P."/>
            <person name="Lobo N.F."/>
            <person name="Krzywinski J."/>
            <person name="Unger M.F."/>
            <person name="Hillenmeyer M.E."/>
            <person name="Bruggner R.V."/>
            <person name="Birney E."/>
            <person name="Collins F.H."/>
        </authorList>
    </citation>
    <scope>NUCLEOTIDE SEQUENCE</scope>
    <source>
        <strain evidence="5">PEST</strain>
    </source>
</reference>
<dbReference type="FunCoup" id="Q7QE11">
    <property type="interactions" value="1508"/>
</dbReference>
<dbReference type="OMA" id="DSESWPF"/>
<dbReference type="InterPro" id="IPR019128">
    <property type="entry name" value="Dcc1"/>
</dbReference>
<evidence type="ECO:0000256" key="2">
    <source>
        <dbReference type="ARBA" id="ARBA00017682"/>
    </source>
</evidence>
<dbReference type="GO" id="GO:0007064">
    <property type="term" value="P:mitotic sister chromatid cohesion"/>
    <property type="evidence" value="ECO:0007669"/>
    <property type="project" value="InterPro"/>
</dbReference>
<dbReference type="PANTHER" id="PTHR13395">
    <property type="entry name" value="SISTER CHROMATID COHESION PROTEIN DCC1-RELATED"/>
    <property type="match status" value="1"/>
</dbReference>
<dbReference type="AlphaFoldDB" id="Q7QE11"/>
<dbReference type="KEGG" id="aga:1272506"/>
<dbReference type="VEuPathDB" id="VectorBase:AGAP010703"/>
<dbReference type="InParanoid" id="Q7QE11"/>
<reference evidence="5" key="5">
    <citation type="submission" date="2011-05" db="EMBL/GenBank/DDBJ databases">
        <authorList>
            <consortium name="VectorBase"/>
        </authorList>
    </citation>
    <scope>NUCLEOTIDE SEQUENCE</scope>
    <source>
        <strain evidence="5">PEST</strain>
    </source>
</reference>